<keyword evidence="3" id="KW-0539">Nucleus</keyword>
<organism evidence="6 7">
    <name type="scientific">Aphanomyces stellatus</name>
    <dbReference type="NCBI Taxonomy" id="120398"/>
    <lineage>
        <taxon>Eukaryota</taxon>
        <taxon>Sar</taxon>
        <taxon>Stramenopiles</taxon>
        <taxon>Oomycota</taxon>
        <taxon>Saprolegniomycetes</taxon>
        <taxon>Saprolegniales</taxon>
        <taxon>Verrucalvaceae</taxon>
        <taxon>Aphanomyces</taxon>
    </lineage>
</organism>
<evidence type="ECO:0000313" key="6">
    <source>
        <dbReference type="EMBL" id="VFT86267.1"/>
    </source>
</evidence>
<dbReference type="Pfam" id="PF00249">
    <property type="entry name" value="Myb_DNA-binding"/>
    <property type="match status" value="1"/>
</dbReference>
<accession>A0A485KMR3</accession>
<keyword evidence="2" id="KW-0804">Transcription</keyword>
<dbReference type="PANTHER" id="PTHR12802">
    <property type="entry name" value="SWI/SNF COMPLEX-RELATED"/>
    <property type="match status" value="1"/>
</dbReference>
<keyword evidence="1" id="KW-0805">Transcription regulation</keyword>
<evidence type="ECO:0000313" key="5">
    <source>
        <dbReference type="EMBL" id="KAF0700068.1"/>
    </source>
</evidence>
<reference evidence="5" key="2">
    <citation type="submission" date="2019-06" db="EMBL/GenBank/DDBJ databases">
        <title>Genomics analysis of Aphanomyces spp. identifies a new class of oomycete effector associated with host adaptation.</title>
        <authorList>
            <person name="Gaulin E."/>
        </authorList>
    </citation>
    <scope>NUCLEOTIDE SEQUENCE</scope>
    <source>
        <strain evidence="5">CBS 578.67</strain>
    </source>
</reference>
<reference evidence="6 7" key="1">
    <citation type="submission" date="2019-03" db="EMBL/GenBank/DDBJ databases">
        <authorList>
            <person name="Gaulin E."/>
            <person name="Dumas B."/>
        </authorList>
    </citation>
    <scope>NUCLEOTIDE SEQUENCE [LARGE SCALE GENOMIC DNA]</scope>
    <source>
        <strain evidence="6">CBS 568.67</strain>
    </source>
</reference>
<dbReference type="SMART" id="SM00717">
    <property type="entry name" value="SANT"/>
    <property type="match status" value="1"/>
</dbReference>
<name>A0A485KMR3_9STRA</name>
<dbReference type="NCBIfam" id="TIGR01557">
    <property type="entry name" value="myb_SHAQKYF"/>
    <property type="match status" value="1"/>
</dbReference>
<proteinExistence type="predicted"/>
<dbReference type="Gene3D" id="1.10.10.60">
    <property type="entry name" value="Homeodomain-like"/>
    <property type="match status" value="1"/>
</dbReference>
<evidence type="ECO:0000256" key="3">
    <source>
        <dbReference type="ARBA" id="ARBA00023242"/>
    </source>
</evidence>
<evidence type="ECO:0000256" key="1">
    <source>
        <dbReference type="ARBA" id="ARBA00023015"/>
    </source>
</evidence>
<dbReference type="InterPro" id="IPR001005">
    <property type="entry name" value="SANT/Myb"/>
</dbReference>
<dbReference type="EMBL" id="CAADRA010005160">
    <property type="protein sequence ID" value="VFT86267.1"/>
    <property type="molecule type" value="Genomic_DNA"/>
</dbReference>
<dbReference type="CDD" id="cd00167">
    <property type="entry name" value="SANT"/>
    <property type="match status" value="1"/>
</dbReference>
<dbReference type="PANTHER" id="PTHR12802:SF155">
    <property type="entry name" value="DEUBIQUITINASE MYSM1"/>
    <property type="match status" value="1"/>
</dbReference>
<feature type="domain" description="HTH myb-type" evidence="4">
    <location>
        <begin position="30"/>
        <end position="79"/>
    </location>
</feature>
<evidence type="ECO:0000313" key="7">
    <source>
        <dbReference type="Proteomes" id="UP000332933"/>
    </source>
</evidence>
<dbReference type="InterPro" id="IPR017930">
    <property type="entry name" value="Myb_dom"/>
</dbReference>
<dbReference type="PROSITE" id="PS51294">
    <property type="entry name" value="HTH_MYB"/>
    <property type="match status" value="1"/>
</dbReference>
<evidence type="ECO:0000256" key="2">
    <source>
        <dbReference type="ARBA" id="ARBA00023163"/>
    </source>
</evidence>
<dbReference type="AlphaFoldDB" id="A0A485KMR3"/>
<dbReference type="Proteomes" id="UP000332933">
    <property type="component" value="Unassembled WGS sequence"/>
</dbReference>
<dbReference type="SUPFAM" id="SSF46689">
    <property type="entry name" value="Homeodomain-like"/>
    <property type="match status" value="1"/>
</dbReference>
<dbReference type="InterPro" id="IPR006447">
    <property type="entry name" value="Myb_dom_plants"/>
</dbReference>
<dbReference type="EMBL" id="VJMH01005139">
    <property type="protein sequence ID" value="KAF0700068.1"/>
    <property type="molecule type" value="Genomic_DNA"/>
</dbReference>
<keyword evidence="7" id="KW-1185">Reference proteome</keyword>
<dbReference type="InterPro" id="IPR009057">
    <property type="entry name" value="Homeodomain-like_sf"/>
</dbReference>
<evidence type="ECO:0000259" key="4">
    <source>
        <dbReference type="PROSITE" id="PS51294"/>
    </source>
</evidence>
<dbReference type="GO" id="GO:0003677">
    <property type="term" value="F:DNA binding"/>
    <property type="evidence" value="ECO:0007669"/>
    <property type="project" value="InterPro"/>
</dbReference>
<gene>
    <name evidence="6" type="primary">Aste57867_9387</name>
    <name evidence="5" type="ORF">As57867_009351</name>
    <name evidence="6" type="ORF">ASTE57867_9387</name>
</gene>
<sequence length="172" mass="19549">MFTESGYDHYPDLDALSATSATADRVEGQGTWTPQEHKRFLEGVRLYPHGPWKCVATIVRTRTVRQIRTHAQKFREKMARHERGMRSQMMASPASHHHHQYNQGAAVSPKVVVHIDPFNVNDQASGERCCWWEPLASSCSPHQFEESLVFLTEAFAASDDNDCGFTPWIAHV</sequence>
<protein>
    <submittedName>
        <fullName evidence="6">Aste57867_9387 protein</fullName>
    </submittedName>
</protein>